<evidence type="ECO:0000313" key="1">
    <source>
        <dbReference type="Proteomes" id="UP000887576"/>
    </source>
</evidence>
<reference evidence="2" key="1">
    <citation type="submission" date="2022-11" db="UniProtKB">
        <authorList>
            <consortium name="WormBaseParasite"/>
        </authorList>
    </citation>
    <scope>IDENTIFICATION</scope>
</reference>
<dbReference type="Proteomes" id="UP000887576">
    <property type="component" value="Unplaced"/>
</dbReference>
<accession>A0AC34RSK6</accession>
<dbReference type="WBParaSite" id="JU765_v2.g9558.t1">
    <property type="protein sequence ID" value="JU765_v2.g9558.t1"/>
    <property type="gene ID" value="JU765_v2.g9558"/>
</dbReference>
<sequence length="161" mass="18400">MLIGFDDCSLFVYDFRTKEVVDLFKAPSKFSQLICFDVCKSTKIDKTEKWTIAVSVCERIFEVIYENQKLELTKKIKKTGFVGVNCSQISFNSIGDRLICGYSSGKIEIFTVPDYELEKVVNFHESQLYCLSVKPVKYIGGRVEELDSIFAGDEDKQISQI</sequence>
<name>A0AC34RSK6_9BILA</name>
<evidence type="ECO:0000313" key="2">
    <source>
        <dbReference type="WBParaSite" id="JU765_v2.g9558.t1"/>
    </source>
</evidence>
<protein>
    <submittedName>
        <fullName evidence="2">Uncharacterized protein</fullName>
    </submittedName>
</protein>
<proteinExistence type="predicted"/>
<organism evidence="1 2">
    <name type="scientific">Panagrolaimus sp. JU765</name>
    <dbReference type="NCBI Taxonomy" id="591449"/>
    <lineage>
        <taxon>Eukaryota</taxon>
        <taxon>Metazoa</taxon>
        <taxon>Ecdysozoa</taxon>
        <taxon>Nematoda</taxon>
        <taxon>Chromadorea</taxon>
        <taxon>Rhabditida</taxon>
        <taxon>Tylenchina</taxon>
        <taxon>Panagrolaimomorpha</taxon>
        <taxon>Panagrolaimoidea</taxon>
        <taxon>Panagrolaimidae</taxon>
        <taxon>Panagrolaimus</taxon>
    </lineage>
</organism>